<dbReference type="Proteomes" id="UP000032024">
    <property type="component" value="Chromosome"/>
</dbReference>
<sequence>MKVCKNTKFRPNIHYLDIIAKIQSQNGRVVDIIVSETQDKFFVEFKHSYPSNEVIFTEKLIYNSTREILRWVIETNIKVVTIYDELSN</sequence>
<keyword evidence="2" id="KW-1185">Reference proteome</keyword>
<evidence type="ECO:0000313" key="2">
    <source>
        <dbReference type="Proteomes" id="UP000032024"/>
    </source>
</evidence>
<proteinExistence type="predicted"/>
<accession>A0AAN0T6P5</accession>
<name>A0AAN0T6P5_HEYCO</name>
<protein>
    <submittedName>
        <fullName evidence="1">Uncharacterized protein</fullName>
    </submittedName>
</protein>
<evidence type="ECO:0000313" key="1">
    <source>
        <dbReference type="EMBL" id="AJO22849.1"/>
    </source>
</evidence>
<organism evidence="1 2">
    <name type="scientific">Heyndrickxia coagulans</name>
    <name type="common">Weizmannia coagulans</name>
    <dbReference type="NCBI Taxonomy" id="1398"/>
    <lineage>
        <taxon>Bacteria</taxon>
        <taxon>Bacillati</taxon>
        <taxon>Bacillota</taxon>
        <taxon>Bacilli</taxon>
        <taxon>Bacillales</taxon>
        <taxon>Bacillaceae</taxon>
        <taxon>Heyndrickxia</taxon>
    </lineage>
</organism>
<reference evidence="2" key="1">
    <citation type="submission" date="2015-01" db="EMBL/GenBank/DDBJ databases">
        <title>Comparative genome analysis of Bacillus coagulans HM-08, Clostridium butyricum HM-68, Bacillus subtilis HM-66 and Bacillus paralicheniformis BL-09.</title>
        <authorList>
            <person name="Zhang H."/>
        </authorList>
    </citation>
    <scope>NUCLEOTIDE SEQUENCE [LARGE SCALE GENOMIC DNA]</scope>
    <source>
        <strain evidence="2">HM-08</strain>
    </source>
</reference>
<gene>
    <name evidence="1" type="ORF">SB48_HM08orf03266</name>
</gene>
<dbReference type="EMBL" id="CP010525">
    <property type="protein sequence ID" value="AJO22849.1"/>
    <property type="molecule type" value="Genomic_DNA"/>
</dbReference>
<dbReference type="AlphaFoldDB" id="A0AAN0T6P5"/>
<dbReference type="RefSeq" id="WP_035184725.1">
    <property type="nucleotide sequence ID" value="NZ_CP010525.1"/>
</dbReference>